<organism evidence="12 13">
    <name type="scientific">Miscanthus lutarioriparius</name>
    <dbReference type="NCBI Taxonomy" id="422564"/>
    <lineage>
        <taxon>Eukaryota</taxon>
        <taxon>Viridiplantae</taxon>
        <taxon>Streptophyta</taxon>
        <taxon>Embryophyta</taxon>
        <taxon>Tracheophyta</taxon>
        <taxon>Spermatophyta</taxon>
        <taxon>Magnoliopsida</taxon>
        <taxon>Liliopsida</taxon>
        <taxon>Poales</taxon>
        <taxon>Poaceae</taxon>
        <taxon>PACMAD clade</taxon>
        <taxon>Panicoideae</taxon>
        <taxon>Andropogonodae</taxon>
        <taxon>Andropogoneae</taxon>
        <taxon>Saccharinae</taxon>
        <taxon>Miscanthus</taxon>
    </lineage>
</organism>
<feature type="domain" description="Disease resistance protein winged helix" evidence="10">
    <location>
        <begin position="478"/>
        <end position="550"/>
    </location>
</feature>
<keyword evidence="3" id="KW-0677">Repeat</keyword>
<name>A0A811QAH7_9POAL</name>
<gene>
    <name evidence="12" type="ORF">NCGR_LOCUS37846</name>
</gene>
<dbReference type="InterPro" id="IPR055414">
    <property type="entry name" value="LRR_R13L4/SHOC2-like"/>
</dbReference>
<keyword evidence="5" id="KW-0611">Plant defense</keyword>
<keyword evidence="2" id="KW-0433">Leucine-rich repeat</keyword>
<dbReference type="GO" id="GO:0042742">
    <property type="term" value="P:defense response to bacterium"/>
    <property type="evidence" value="ECO:0007669"/>
    <property type="project" value="UniProtKB-ARBA"/>
</dbReference>
<dbReference type="Gene3D" id="1.10.10.10">
    <property type="entry name" value="Winged helix-like DNA-binding domain superfamily/Winged helix DNA-binding domain"/>
    <property type="match status" value="1"/>
</dbReference>
<dbReference type="PRINTS" id="PR00364">
    <property type="entry name" value="DISEASERSIST"/>
</dbReference>
<proteinExistence type="inferred from homology"/>
<evidence type="ECO:0000256" key="5">
    <source>
        <dbReference type="ARBA" id="ARBA00022821"/>
    </source>
</evidence>
<dbReference type="CDD" id="cd14798">
    <property type="entry name" value="RX-CC_like"/>
    <property type="match status" value="1"/>
</dbReference>
<evidence type="ECO:0000256" key="1">
    <source>
        <dbReference type="ARBA" id="ARBA00008894"/>
    </source>
</evidence>
<comment type="similarity">
    <text evidence="1">Belongs to the disease resistance NB-LRR family.</text>
</comment>
<evidence type="ECO:0000259" key="10">
    <source>
        <dbReference type="Pfam" id="PF23559"/>
    </source>
</evidence>
<dbReference type="InterPro" id="IPR038005">
    <property type="entry name" value="RX-like_CC"/>
</dbReference>
<evidence type="ECO:0000256" key="6">
    <source>
        <dbReference type="ARBA" id="ARBA00023054"/>
    </source>
</evidence>
<accession>A0A811QAH7</accession>
<dbReference type="Gene3D" id="1.10.8.430">
    <property type="entry name" value="Helical domain of apoptotic protease-activating factors"/>
    <property type="match status" value="1"/>
</dbReference>
<evidence type="ECO:0000259" key="11">
    <source>
        <dbReference type="Pfam" id="PF23598"/>
    </source>
</evidence>
<protein>
    <recommendedName>
        <fullName evidence="14">AAA+ ATPase domain-containing protein</fullName>
    </recommendedName>
</protein>
<dbReference type="InterPro" id="IPR027417">
    <property type="entry name" value="P-loop_NTPase"/>
</dbReference>
<dbReference type="Proteomes" id="UP000604825">
    <property type="component" value="Unassembled WGS sequence"/>
</dbReference>
<evidence type="ECO:0008006" key="14">
    <source>
        <dbReference type="Google" id="ProtNLM"/>
    </source>
</evidence>
<evidence type="ECO:0000256" key="4">
    <source>
        <dbReference type="ARBA" id="ARBA00022741"/>
    </source>
</evidence>
<feature type="domain" description="Disease resistance R13L4/SHOC-2-like LRR" evidence="11">
    <location>
        <begin position="602"/>
        <end position="964"/>
    </location>
</feature>
<evidence type="ECO:0000259" key="8">
    <source>
        <dbReference type="Pfam" id="PF00931"/>
    </source>
</evidence>
<dbReference type="GO" id="GO:0043531">
    <property type="term" value="F:ADP binding"/>
    <property type="evidence" value="ECO:0007669"/>
    <property type="project" value="InterPro"/>
</dbReference>
<dbReference type="InterPro" id="IPR002182">
    <property type="entry name" value="NB-ARC"/>
</dbReference>
<sequence>MGSIIGKLAALLGEKYQLTRDVERGICFLKDGLSAMDAVLQRLADKDDGQIDPLIKDRRNKLAAMLTDKYNLARDVKQGIRSLQDELRTMEAMLLMLEDKDDDQIDPLAKDWRSKVRELSYEIEDCIDRFVLNHSHGDGGSTANFVHKAIQMVKTLFKDRGIAEEIRRLKRLVSEQSERGKRYYDINQCLLASSSQPVPLDPRAPALFQEARDLVGIDAPREEIISLLRCEDKEHKVVSIYGIGGQGKTTLAMEVYHKITEAAFDSRAFVSVSQTPDMKKLLRDMLSQISKSHFDQSQMLETVEQLIRTVKECLKDKRYFILIDDIWSVSAWELVRSALPVNDNGSRIITTTRIEAVAKSCCTGIAAQMYQAKPLSHEDSQRLFFKRLFLSGDDCHPDLRKVSDDILKKCCGLPLAIISIAGLLANRRKAVEVWVNVLRSIAAVVDKDSPIDKMKRILLLSYVDLPHHLKSCLLYLSVFPEDYPIDCRQLILLWVAEGLIPGQDRESMEQLGRSYLNELINRSLVQPTKVGGHGATVKQCRVHDVILEFIVSKAVEDNFVTIWNGNVFSKNYSSNKIRRLSIQKDISSRAEEIAKTIKNGAQIRSINIFGSNSVLVTKHATEFLNRQVLRVLNIEVEYCEVGECSLGNVKSLGQLKYLRIHGHASVGKLPQDIEKLQHLETLDVRWQCLEKLPASIVQLQKLVRLHVDRSVRLPDGIGSLQALEELSWIDLDIQSVKFIQGLSDLTNLRILEIGHKEACISTLSRLFGHLQELRVWGSEPDATCSFMASCVPTPPPLQMLLLDTHNLNRVGPQISSLVNLTRLCIFVRGEAGKEGINILASLPMLLSLTVGLFNDLNCIVYARHAISRQGFQRLVKFHFRHCLRDAALEFEPGAMPKLQRLKLELMARCQFKYGEGGLVLGLQNLAGLKHLAIDINCSAAVADEVEALEDDIRGAAAVHPNRPILQIQRFLRMAQGCSRRPSDHAIVEA</sequence>
<dbReference type="InterPro" id="IPR036388">
    <property type="entry name" value="WH-like_DNA-bd_sf"/>
</dbReference>
<dbReference type="InterPro" id="IPR042197">
    <property type="entry name" value="Apaf_helical"/>
</dbReference>
<dbReference type="InterPro" id="IPR032675">
    <property type="entry name" value="LRR_dom_sf"/>
</dbReference>
<evidence type="ECO:0000256" key="3">
    <source>
        <dbReference type="ARBA" id="ARBA00022737"/>
    </source>
</evidence>
<evidence type="ECO:0000313" key="13">
    <source>
        <dbReference type="Proteomes" id="UP000604825"/>
    </source>
</evidence>
<evidence type="ECO:0000256" key="7">
    <source>
        <dbReference type="SAM" id="Coils"/>
    </source>
</evidence>
<dbReference type="Gene3D" id="1.20.5.4130">
    <property type="match status" value="2"/>
</dbReference>
<dbReference type="Pfam" id="PF23598">
    <property type="entry name" value="LRR_14"/>
    <property type="match status" value="1"/>
</dbReference>
<keyword evidence="13" id="KW-1185">Reference proteome</keyword>
<dbReference type="SUPFAM" id="SSF52540">
    <property type="entry name" value="P-loop containing nucleoside triphosphate hydrolases"/>
    <property type="match status" value="1"/>
</dbReference>
<dbReference type="InterPro" id="IPR044974">
    <property type="entry name" value="Disease_R_plants"/>
</dbReference>
<reference evidence="12" key="1">
    <citation type="submission" date="2020-10" db="EMBL/GenBank/DDBJ databases">
        <authorList>
            <person name="Han B."/>
            <person name="Lu T."/>
            <person name="Zhao Q."/>
            <person name="Huang X."/>
            <person name="Zhao Y."/>
        </authorList>
    </citation>
    <scope>NUCLEOTIDE SEQUENCE</scope>
</reference>
<evidence type="ECO:0000259" key="9">
    <source>
        <dbReference type="Pfam" id="PF18052"/>
    </source>
</evidence>
<comment type="caution">
    <text evidence="12">The sequence shown here is derived from an EMBL/GenBank/DDBJ whole genome shotgun (WGS) entry which is preliminary data.</text>
</comment>
<dbReference type="EMBL" id="CAJGYO010000009">
    <property type="protein sequence ID" value="CAD6254240.1"/>
    <property type="molecule type" value="Genomic_DNA"/>
</dbReference>
<dbReference type="AlphaFoldDB" id="A0A811QAH7"/>
<evidence type="ECO:0000313" key="12">
    <source>
        <dbReference type="EMBL" id="CAD6254240.1"/>
    </source>
</evidence>
<dbReference type="FunFam" id="1.10.10.10:FF:000322">
    <property type="entry name" value="Probable disease resistance protein At1g63360"/>
    <property type="match status" value="1"/>
</dbReference>
<feature type="coiled-coil region" evidence="7">
    <location>
        <begin position="73"/>
        <end position="100"/>
    </location>
</feature>
<keyword evidence="4" id="KW-0547">Nucleotide-binding</keyword>
<dbReference type="Gene3D" id="3.40.50.300">
    <property type="entry name" value="P-loop containing nucleotide triphosphate hydrolases"/>
    <property type="match status" value="1"/>
</dbReference>
<dbReference type="OrthoDB" id="598235at2759"/>
<dbReference type="Pfam" id="PF23559">
    <property type="entry name" value="WHD_DRP"/>
    <property type="match status" value="1"/>
</dbReference>
<dbReference type="GO" id="GO:0009626">
    <property type="term" value="P:plant-type hypersensitive response"/>
    <property type="evidence" value="ECO:0007669"/>
    <property type="project" value="UniProtKB-ARBA"/>
</dbReference>
<keyword evidence="6 7" id="KW-0175">Coiled coil</keyword>
<evidence type="ECO:0000256" key="2">
    <source>
        <dbReference type="ARBA" id="ARBA00022614"/>
    </source>
</evidence>
<dbReference type="FunFam" id="3.40.50.300:FF:001091">
    <property type="entry name" value="Probable disease resistance protein At1g61300"/>
    <property type="match status" value="1"/>
</dbReference>
<dbReference type="PANTHER" id="PTHR23155">
    <property type="entry name" value="DISEASE RESISTANCE PROTEIN RP"/>
    <property type="match status" value="1"/>
</dbReference>
<dbReference type="InterPro" id="IPR041118">
    <property type="entry name" value="Rx_N"/>
</dbReference>
<dbReference type="Pfam" id="PF00931">
    <property type="entry name" value="NB-ARC"/>
    <property type="match status" value="1"/>
</dbReference>
<dbReference type="PANTHER" id="PTHR23155:SF1137">
    <property type="entry name" value="OS08G0387700 PROTEIN"/>
    <property type="match status" value="1"/>
</dbReference>
<dbReference type="Pfam" id="PF18052">
    <property type="entry name" value="Rx_N"/>
    <property type="match status" value="1"/>
</dbReference>
<dbReference type="SUPFAM" id="SSF52058">
    <property type="entry name" value="L domain-like"/>
    <property type="match status" value="1"/>
</dbReference>
<dbReference type="InterPro" id="IPR058922">
    <property type="entry name" value="WHD_DRP"/>
</dbReference>
<dbReference type="Gene3D" id="3.80.10.10">
    <property type="entry name" value="Ribonuclease Inhibitor"/>
    <property type="match status" value="1"/>
</dbReference>
<dbReference type="GO" id="GO:0002758">
    <property type="term" value="P:innate immune response-activating signaling pathway"/>
    <property type="evidence" value="ECO:0007669"/>
    <property type="project" value="UniProtKB-ARBA"/>
</dbReference>
<feature type="domain" description="NB-ARC" evidence="8">
    <location>
        <begin position="222"/>
        <end position="387"/>
    </location>
</feature>
<feature type="domain" description="Disease resistance N-terminal" evidence="9">
    <location>
        <begin position="60"/>
        <end position="138"/>
    </location>
</feature>